<dbReference type="PANTHER" id="PTHR30622:SF3">
    <property type="entry name" value="UNDECAPRENYL-DIPHOSPHATASE"/>
    <property type="match status" value="1"/>
</dbReference>
<dbReference type="EMBL" id="JAGGLM010000020">
    <property type="protein sequence ID" value="MBP2033751.1"/>
    <property type="molecule type" value="Genomic_DNA"/>
</dbReference>
<dbReference type="EC" id="3.6.1.27" evidence="3 17"/>
<evidence type="ECO:0000256" key="13">
    <source>
        <dbReference type="ARBA" id="ARBA00023316"/>
    </source>
</evidence>
<evidence type="ECO:0000256" key="6">
    <source>
        <dbReference type="ARBA" id="ARBA00022692"/>
    </source>
</evidence>
<evidence type="ECO:0000256" key="1">
    <source>
        <dbReference type="ARBA" id="ARBA00004651"/>
    </source>
</evidence>
<sequence>MELMLMIKAVVIGIVEGVTEFLPISSTGHMIIVGSLINFQSPAYRKAYVDMFEVVIQLGAILAILVLYWNKISGSLKNLAPGKWGFKLWCNMLIAFIPAAVIGLKFNDMIKAKLFNPVTVACALIFGGFLMIYMENKYRRGNSTNKIENVTPMQSFKIGCFQCLSLWPGMSRSASTIMGAWVSGLTNVAAAEFSFILAIPTMIAASGYSLLKVKIKMTSPEIIALVIGFVVSFIVALVVVDKFIAFLKRKPMRVFAIYRIVIGILVLILAYKNIIHV</sequence>
<keyword evidence="13 17" id="KW-0961">Cell wall biogenesis/degradation</keyword>
<evidence type="ECO:0000256" key="16">
    <source>
        <dbReference type="ARBA" id="ARBA00047594"/>
    </source>
</evidence>
<evidence type="ECO:0000256" key="7">
    <source>
        <dbReference type="ARBA" id="ARBA00022801"/>
    </source>
</evidence>
<evidence type="ECO:0000313" key="18">
    <source>
        <dbReference type="EMBL" id="MBP2033751.1"/>
    </source>
</evidence>
<dbReference type="NCBIfam" id="NF001390">
    <property type="entry name" value="PRK00281.1-4"/>
    <property type="match status" value="1"/>
</dbReference>
<evidence type="ECO:0000256" key="2">
    <source>
        <dbReference type="ARBA" id="ARBA00010621"/>
    </source>
</evidence>
<dbReference type="NCBIfam" id="TIGR00753">
    <property type="entry name" value="undec_PP_bacA"/>
    <property type="match status" value="1"/>
</dbReference>
<keyword evidence="10 17" id="KW-1133">Transmembrane helix</keyword>
<evidence type="ECO:0000313" key="19">
    <source>
        <dbReference type="Proteomes" id="UP001519307"/>
    </source>
</evidence>
<evidence type="ECO:0000256" key="8">
    <source>
        <dbReference type="ARBA" id="ARBA00022960"/>
    </source>
</evidence>
<dbReference type="HAMAP" id="MF_01006">
    <property type="entry name" value="Undec_diphosphatase"/>
    <property type="match status" value="1"/>
</dbReference>
<evidence type="ECO:0000256" key="17">
    <source>
        <dbReference type="HAMAP-Rule" id="MF_01006"/>
    </source>
</evidence>
<keyword evidence="11 17" id="KW-0472">Membrane</keyword>
<keyword evidence="7 17" id="KW-0378">Hydrolase</keyword>
<evidence type="ECO:0000256" key="5">
    <source>
        <dbReference type="ARBA" id="ARBA00022475"/>
    </source>
</evidence>
<dbReference type="PANTHER" id="PTHR30622">
    <property type="entry name" value="UNDECAPRENYL-DIPHOSPHATASE"/>
    <property type="match status" value="1"/>
</dbReference>
<accession>A0ABS4KUM8</accession>
<dbReference type="InterPro" id="IPR003824">
    <property type="entry name" value="UppP"/>
</dbReference>
<keyword evidence="8 17" id="KW-0133">Cell shape</keyword>
<keyword evidence="5 17" id="KW-1003">Cell membrane</keyword>
<dbReference type="GO" id="GO:0050380">
    <property type="term" value="F:undecaprenyl-diphosphatase activity"/>
    <property type="evidence" value="ECO:0007669"/>
    <property type="project" value="UniProtKB-EC"/>
</dbReference>
<comment type="function">
    <text evidence="17">Catalyzes the dephosphorylation of undecaprenyl diphosphate (UPP). Confers resistance to bacitracin.</text>
</comment>
<protein>
    <recommendedName>
        <fullName evidence="4 17">Undecaprenyl-diphosphatase</fullName>
        <ecNumber evidence="3 17">3.6.1.27</ecNumber>
    </recommendedName>
    <alternativeName>
        <fullName evidence="15 17">Bacitracin resistance protein</fullName>
    </alternativeName>
    <alternativeName>
        <fullName evidence="14 17">Undecaprenyl pyrophosphate phosphatase</fullName>
    </alternativeName>
</protein>
<evidence type="ECO:0000256" key="9">
    <source>
        <dbReference type="ARBA" id="ARBA00022984"/>
    </source>
</evidence>
<comment type="subcellular location">
    <subcellularLocation>
        <location evidence="1 17">Cell membrane</location>
        <topology evidence="1 17">Multi-pass membrane protein</topology>
    </subcellularLocation>
</comment>
<comment type="catalytic activity">
    <reaction evidence="16 17">
        <text>di-trans,octa-cis-undecaprenyl diphosphate + H2O = di-trans,octa-cis-undecaprenyl phosphate + phosphate + H(+)</text>
        <dbReference type="Rhea" id="RHEA:28094"/>
        <dbReference type="ChEBI" id="CHEBI:15377"/>
        <dbReference type="ChEBI" id="CHEBI:15378"/>
        <dbReference type="ChEBI" id="CHEBI:43474"/>
        <dbReference type="ChEBI" id="CHEBI:58405"/>
        <dbReference type="ChEBI" id="CHEBI:60392"/>
        <dbReference type="EC" id="3.6.1.27"/>
    </reaction>
</comment>
<feature type="transmembrane region" description="Helical" evidence="17">
    <location>
        <begin position="188"/>
        <end position="210"/>
    </location>
</feature>
<feature type="transmembrane region" description="Helical" evidence="17">
    <location>
        <begin position="51"/>
        <end position="69"/>
    </location>
</feature>
<comment type="similarity">
    <text evidence="2 17">Belongs to the UppP family.</text>
</comment>
<gene>
    <name evidence="17" type="primary">uppP</name>
    <name evidence="18" type="ORF">J2Z42_002458</name>
</gene>
<evidence type="ECO:0000256" key="15">
    <source>
        <dbReference type="ARBA" id="ARBA00032932"/>
    </source>
</evidence>
<feature type="transmembrane region" description="Helical" evidence="17">
    <location>
        <begin position="252"/>
        <end position="271"/>
    </location>
</feature>
<organism evidence="18 19">
    <name type="scientific">Clostridium algifaecis</name>
    <dbReference type="NCBI Taxonomy" id="1472040"/>
    <lineage>
        <taxon>Bacteria</taxon>
        <taxon>Bacillati</taxon>
        <taxon>Bacillota</taxon>
        <taxon>Clostridia</taxon>
        <taxon>Eubacteriales</taxon>
        <taxon>Clostridiaceae</taxon>
        <taxon>Clostridium</taxon>
    </lineage>
</organism>
<feature type="transmembrane region" description="Helical" evidence="17">
    <location>
        <begin position="114"/>
        <end position="134"/>
    </location>
</feature>
<comment type="caution">
    <text evidence="18">The sequence shown here is derived from an EMBL/GenBank/DDBJ whole genome shotgun (WGS) entry which is preliminary data.</text>
</comment>
<dbReference type="Proteomes" id="UP001519307">
    <property type="component" value="Unassembled WGS sequence"/>
</dbReference>
<evidence type="ECO:0000256" key="12">
    <source>
        <dbReference type="ARBA" id="ARBA00023251"/>
    </source>
</evidence>
<evidence type="ECO:0000256" key="14">
    <source>
        <dbReference type="ARBA" id="ARBA00032707"/>
    </source>
</evidence>
<feature type="transmembrane region" description="Helical" evidence="17">
    <location>
        <begin position="84"/>
        <end position="102"/>
    </location>
</feature>
<dbReference type="RefSeq" id="WP_209703008.1">
    <property type="nucleotide sequence ID" value="NZ_JAGGLM010000020.1"/>
</dbReference>
<keyword evidence="12 17" id="KW-0046">Antibiotic resistance</keyword>
<name>A0ABS4KUM8_9CLOT</name>
<comment type="miscellaneous">
    <text evidence="17">Bacitracin is thought to be involved in the inhibition of peptidoglycan synthesis by sequestering undecaprenyl diphosphate, thereby reducing the pool of lipid carrier available.</text>
</comment>
<evidence type="ECO:0000256" key="4">
    <source>
        <dbReference type="ARBA" id="ARBA00021581"/>
    </source>
</evidence>
<keyword evidence="6 17" id="KW-0812">Transmembrane</keyword>
<dbReference type="Pfam" id="PF02673">
    <property type="entry name" value="BacA"/>
    <property type="match status" value="1"/>
</dbReference>
<keyword evidence="19" id="KW-1185">Reference proteome</keyword>
<proteinExistence type="inferred from homology"/>
<dbReference type="NCBIfam" id="NF001389">
    <property type="entry name" value="PRK00281.1-2"/>
    <property type="match status" value="1"/>
</dbReference>
<feature type="transmembrane region" description="Helical" evidence="17">
    <location>
        <begin position="222"/>
        <end position="240"/>
    </location>
</feature>
<evidence type="ECO:0000256" key="10">
    <source>
        <dbReference type="ARBA" id="ARBA00022989"/>
    </source>
</evidence>
<evidence type="ECO:0000256" key="3">
    <source>
        <dbReference type="ARBA" id="ARBA00012374"/>
    </source>
</evidence>
<keyword evidence="9 17" id="KW-0573">Peptidoglycan synthesis</keyword>
<reference evidence="18 19" key="1">
    <citation type="submission" date="2021-03" db="EMBL/GenBank/DDBJ databases">
        <title>Genomic Encyclopedia of Type Strains, Phase IV (KMG-IV): sequencing the most valuable type-strain genomes for metagenomic binning, comparative biology and taxonomic classification.</title>
        <authorList>
            <person name="Goeker M."/>
        </authorList>
    </citation>
    <scope>NUCLEOTIDE SEQUENCE [LARGE SCALE GENOMIC DNA]</scope>
    <source>
        <strain evidence="18 19">DSM 28783</strain>
    </source>
</reference>
<evidence type="ECO:0000256" key="11">
    <source>
        <dbReference type="ARBA" id="ARBA00023136"/>
    </source>
</evidence>